<evidence type="ECO:0000256" key="4">
    <source>
        <dbReference type="ARBA" id="ARBA00022478"/>
    </source>
</evidence>
<evidence type="ECO:0000313" key="10">
    <source>
        <dbReference type="Proteomes" id="UP000765509"/>
    </source>
</evidence>
<dbReference type="AlphaFoldDB" id="A0A9Q3HGA1"/>
<dbReference type="GO" id="GO:0005666">
    <property type="term" value="C:RNA polymerase III complex"/>
    <property type="evidence" value="ECO:0007669"/>
    <property type="project" value="InterPro"/>
</dbReference>
<evidence type="ECO:0000313" key="9">
    <source>
        <dbReference type="EMBL" id="MBW0500860.1"/>
    </source>
</evidence>
<name>A0A9Q3HGA1_9BASI</name>
<dbReference type="PANTHER" id="PTHR15561:SF0">
    <property type="entry name" value="DNA-DIRECTED RNA POLYMERASE III SUBUNIT RPC9"/>
    <property type="match status" value="1"/>
</dbReference>
<gene>
    <name evidence="9" type="ORF">O181_040575</name>
</gene>
<accession>A0A9Q3HGA1</accession>
<comment type="subcellular location">
    <subcellularLocation>
        <location evidence="1">Nucleus</location>
    </subcellularLocation>
</comment>
<dbReference type="InterPro" id="IPR010997">
    <property type="entry name" value="HRDC-like_sf"/>
</dbReference>
<sequence length="221" mass="24716">MEVIDSNLTPLSAFEALELVRQLKLTQDQAYAELEAAIADPASVQSFTHADRQHINPDNVQSLTLPFINHFESEFLPQSRQSTAAILTLLEHLRSRFGQVGGRVNGLTKAERLQICDLAPTEVVEFHLIIEECDSRFTEEEIEEMLSLVKASLLSNRQLTSSNHTNTAKSDRSHQVNGTERFDDNEDYEVNLGDIDDDDALVAEGREDPAPADQELDEVPD</sequence>
<keyword evidence="5" id="KW-0804">Transcription</keyword>
<evidence type="ECO:0000256" key="3">
    <source>
        <dbReference type="ARBA" id="ARBA00016672"/>
    </source>
</evidence>
<dbReference type="InterPro" id="IPR005574">
    <property type="entry name" value="Rpb4/RPC9"/>
</dbReference>
<dbReference type="GO" id="GO:0000166">
    <property type="term" value="F:nucleotide binding"/>
    <property type="evidence" value="ECO:0007669"/>
    <property type="project" value="InterPro"/>
</dbReference>
<keyword evidence="4" id="KW-0240">DNA-directed RNA polymerase</keyword>
<dbReference type="Proteomes" id="UP000765509">
    <property type="component" value="Unassembled WGS sequence"/>
</dbReference>
<dbReference type="OrthoDB" id="1746530at2759"/>
<evidence type="ECO:0000256" key="1">
    <source>
        <dbReference type="ARBA" id="ARBA00004123"/>
    </source>
</evidence>
<evidence type="ECO:0000256" key="7">
    <source>
        <dbReference type="SAM" id="MobiDB-lite"/>
    </source>
</evidence>
<evidence type="ECO:0000256" key="5">
    <source>
        <dbReference type="ARBA" id="ARBA00023163"/>
    </source>
</evidence>
<evidence type="ECO:0000256" key="6">
    <source>
        <dbReference type="ARBA" id="ARBA00023242"/>
    </source>
</evidence>
<reference evidence="9" key="1">
    <citation type="submission" date="2021-03" db="EMBL/GenBank/DDBJ databases">
        <title>Draft genome sequence of rust myrtle Austropuccinia psidii MF-1, a brazilian biotype.</title>
        <authorList>
            <person name="Quecine M.C."/>
            <person name="Pachon D.M.R."/>
            <person name="Bonatelli M.L."/>
            <person name="Correr F.H."/>
            <person name="Franceschini L.M."/>
            <person name="Leite T.F."/>
            <person name="Margarido G.R.A."/>
            <person name="Almeida C.A."/>
            <person name="Ferrarezi J.A."/>
            <person name="Labate C.A."/>
        </authorList>
    </citation>
    <scope>NUCLEOTIDE SEQUENCE</scope>
    <source>
        <strain evidence="9">MF-1</strain>
    </source>
</reference>
<keyword evidence="6" id="KW-0539">Nucleus</keyword>
<evidence type="ECO:0000256" key="2">
    <source>
        <dbReference type="ARBA" id="ARBA00006898"/>
    </source>
</evidence>
<proteinExistence type="inferred from homology"/>
<keyword evidence="10" id="KW-1185">Reference proteome</keyword>
<dbReference type="SUPFAM" id="SSF47819">
    <property type="entry name" value="HRDC-like"/>
    <property type="match status" value="1"/>
</dbReference>
<feature type="region of interest" description="Disordered" evidence="7">
    <location>
        <begin position="160"/>
        <end position="221"/>
    </location>
</feature>
<comment type="similarity">
    <text evidence="2">Belongs to the eukaryotic RPC9 RNA polymerase subunit family.</text>
</comment>
<dbReference type="SMART" id="SM00657">
    <property type="entry name" value="RPOL4c"/>
    <property type="match status" value="1"/>
</dbReference>
<feature type="domain" description="RNA polymerase Rpb4/RPC9 core" evidence="8">
    <location>
        <begin position="32"/>
        <end position="157"/>
    </location>
</feature>
<dbReference type="EMBL" id="AVOT02016030">
    <property type="protein sequence ID" value="MBW0500860.1"/>
    <property type="molecule type" value="Genomic_DNA"/>
</dbReference>
<dbReference type="InterPro" id="IPR038846">
    <property type="entry name" value="RPC9"/>
</dbReference>
<evidence type="ECO:0000259" key="8">
    <source>
        <dbReference type="SMART" id="SM00657"/>
    </source>
</evidence>
<dbReference type="PANTHER" id="PTHR15561">
    <property type="entry name" value="CALCITONIN GENE-RELATED PEPTIDE-RECEPTOR COMPONENT PROTEIN"/>
    <property type="match status" value="1"/>
</dbReference>
<dbReference type="InterPro" id="IPR006590">
    <property type="entry name" value="RNA_pol_Rpb4/RPC9_core"/>
</dbReference>
<dbReference type="Gene3D" id="1.20.1250.40">
    <property type="match status" value="1"/>
</dbReference>
<dbReference type="InterPro" id="IPR038324">
    <property type="entry name" value="Rpb4/RPC9_sf"/>
</dbReference>
<comment type="caution">
    <text evidence="9">The sequence shown here is derived from an EMBL/GenBank/DDBJ whole genome shotgun (WGS) entry which is preliminary data.</text>
</comment>
<protein>
    <recommendedName>
        <fullName evidence="3">DNA-directed RNA polymerase III subunit RPC9</fullName>
    </recommendedName>
</protein>
<feature type="compositionally biased region" description="Acidic residues" evidence="7">
    <location>
        <begin position="183"/>
        <end position="201"/>
    </location>
</feature>
<dbReference type="Pfam" id="PF03874">
    <property type="entry name" value="RNA_pol_Rpb4"/>
    <property type="match status" value="1"/>
</dbReference>
<dbReference type="GO" id="GO:0006384">
    <property type="term" value="P:transcription initiation at RNA polymerase III promoter"/>
    <property type="evidence" value="ECO:0007669"/>
    <property type="project" value="InterPro"/>
</dbReference>
<organism evidence="9 10">
    <name type="scientific">Austropuccinia psidii MF-1</name>
    <dbReference type="NCBI Taxonomy" id="1389203"/>
    <lineage>
        <taxon>Eukaryota</taxon>
        <taxon>Fungi</taxon>
        <taxon>Dikarya</taxon>
        <taxon>Basidiomycota</taxon>
        <taxon>Pucciniomycotina</taxon>
        <taxon>Pucciniomycetes</taxon>
        <taxon>Pucciniales</taxon>
        <taxon>Sphaerophragmiaceae</taxon>
        <taxon>Austropuccinia</taxon>
    </lineage>
</organism>